<reference evidence="1 2" key="1">
    <citation type="submission" date="2017-06" db="EMBL/GenBank/DDBJ databases">
        <title>Complete genome sequence of Idiomarina piscisalsi strain 10PY1A isolated from soil of Soudi Arabia.</title>
        <authorList>
            <person name="Kim M.-C."/>
            <person name="Jung B.K."/>
            <person name="Budiyanto F."/>
            <person name="Nzila A."/>
            <person name="Shin J.-H."/>
        </authorList>
    </citation>
    <scope>NUCLEOTIDE SEQUENCE [LARGE SCALE GENOMIC DNA]</scope>
    <source>
        <strain evidence="1 2">10PY1A</strain>
    </source>
</reference>
<sequence>MSSIDRSLLNRLLVLSAAIAEMIELESHMLSEFRESTHQLAGRNEYLAFWLRAQSFFVSAQSLTDSKQIKQYYLTNTAKHWRFGIKALRHFFAHEIDFIPSLHTSVRFIPEEKVSISLEGFVIRTAEADLILRNCVKNDWRRELRKKEKNGALPFGKVKMIYKKHRTTQLRTLNDWRSRPNENVVVITDIATRHYLIAYELLNALKRREQTLASEVAEETAEYDSGVIPLKDKVKSIEDTVAKVKAYRDNKFKWSIN</sequence>
<protein>
    <submittedName>
        <fullName evidence="1">Uncharacterized protein</fullName>
    </submittedName>
</protein>
<accession>A0ABN5AQT7</accession>
<dbReference type="Proteomes" id="UP000197717">
    <property type="component" value="Chromosome"/>
</dbReference>
<proteinExistence type="predicted"/>
<organism evidence="1 2">
    <name type="scientific">Idiomarina piscisalsi</name>
    <dbReference type="NCBI Taxonomy" id="1096243"/>
    <lineage>
        <taxon>Bacteria</taxon>
        <taxon>Pseudomonadati</taxon>
        <taxon>Pseudomonadota</taxon>
        <taxon>Gammaproteobacteria</taxon>
        <taxon>Alteromonadales</taxon>
        <taxon>Idiomarinaceae</taxon>
        <taxon>Idiomarina</taxon>
    </lineage>
</organism>
<gene>
    <name evidence="1" type="ORF">CEW91_07890</name>
</gene>
<name>A0ABN5AQT7_9GAMM</name>
<dbReference type="RefSeq" id="WP_088768462.1">
    <property type="nucleotide sequence ID" value="NZ_CP022133.1"/>
</dbReference>
<keyword evidence="2" id="KW-1185">Reference proteome</keyword>
<evidence type="ECO:0000313" key="2">
    <source>
        <dbReference type="Proteomes" id="UP000197717"/>
    </source>
</evidence>
<evidence type="ECO:0000313" key="1">
    <source>
        <dbReference type="EMBL" id="ASG66074.1"/>
    </source>
</evidence>
<dbReference type="EMBL" id="CP022133">
    <property type="protein sequence ID" value="ASG66074.1"/>
    <property type="molecule type" value="Genomic_DNA"/>
</dbReference>